<dbReference type="Proteomes" id="UP001164250">
    <property type="component" value="Chromosome 11"/>
</dbReference>
<proteinExistence type="predicted"/>
<evidence type="ECO:0000313" key="1">
    <source>
        <dbReference type="EMBL" id="KAJ0084502.1"/>
    </source>
</evidence>
<organism evidence="1 2">
    <name type="scientific">Pistacia atlantica</name>
    <dbReference type="NCBI Taxonomy" id="434234"/>
    <lineage>
        <taxon>Eukaryota</taxon>
        <taxon>Viridiplantae</taxon>
        <taxon>Streptophyta</taxon>
        <taxon>Embryophyta</taxon>
        <taxon>Tracheophyta</taxon>
        <taxon>Spermatophyta</taxon>
        <taxon>Magnoliopsida</taxon>
        <taxon>eudicotyledons</taxon>
        <taxon>Gunneridae</taxon>
        <taxon>Pentapetalae</taxon>
        <taxon>rosids</taxon>
        <taxon>malvids</taxon>
        <taxon>Sapindales</taxon>
        <taxon>Anacardiaceae</taxon>
        <taxon>Pistacia</taxon>
    </lineage>
</organism>
<reference evidence="2" key="1">
    <citation type="journal article" date="2023" name="G3 (Bethesda)">
        <title>Genome assembly and association tests identify interacting loci associated with vigor, precocity, and sex in interspecific pistachio rootstocks.</title>
        <authorList>
            <person name="Palmer W."/>
            <person name="Jacygrad E."/>
            <person name="Sagayaradj S."/>
            <person name="Cavanaugh K."/>
            <person name="Han R."/>
            <person name="Bertier L."/>
            <person name="Beede B."/>
            <person name="Kafkas S."/>
            <person name="Golino D."/>
            <person name="Preece J."/>
            <person name="Michelmore R."/>
        </authorList>
    </citation>
    <scope>NUCLEOTIDE SEQUENCE [LARGE SCALE GENOMIC DNA]</scope>
</reference>
<keyword evidence="2" id="KW-1185">Reference proteome</keyword>
<dbReference type="EMBL" id="CM047907">
    <property type="protein sequence ID" value="KAJ0084502.1"/>
    <property type="molecule type" value="Genomic_DNA"/>
</dbReference>
<accession>A0ACC1ADZ4</accession>
<protein>
    <submittedName>
        <fullName evidence="1">Uncharacterized protein</fullName>
    </submittedName>
</protein>
<comment type="caution">
    <text evidence="1">The sequence shown here is derived from an EMBL/GenBank/DDBJ whole genome shotgun (WGS) entry which is preliminary data.</text>
</comment>
<sequence>MREKECGHDDDDKKQLLRWLLIGVVAFIVAFLFVIFLFWLITKPTKPTFVLQDATLYAFNLSSVSAPSILTSNLQVTISSRNPNQRIGIYYEKVDVYASYRNQQITLPTMLPVTYQGHKDISVWSPFLYGDAVPLSPYVATSLSQDLNTGMVLVNIKVDGKIKWRVGTWISGKYRLNANCPAYLSFGEKSKGIAFATGAAIKYQFVQGCTVEV</sequence>
<gene>
    <name evidence="1" type="ORF">Patl1_30324</name>
</gene>
<name>A0ACC1ADZ4_9ROSI</name>
<evidence type="ECO:0000313" key="2">
    <source>
        <dbReference type="Proteomes" id="UP001164250"/>
    </source>
</evidence>